<dbReference type="Proteomes" id="UP000091820">
    <property type="component" value="Unassembled WGS sequence"/>
</dbReference>
<dbReference type="AlphaFoldDB" id="A0A1A9X4Z4"/>
<organism evidence="1 2">
    <name type="scientific">Glossina brevipalpis</name>
    <dbReference type="NCBI Taxonomy" id="37001"/>
    <lineage>
        <taxon>Eukaryota</taxon>
        <taxon>Metazoa</taxon>
        <taxon>Ecdysozoa</taxon>
        <taxon>Arthropoda</taxon>
        <taxon>Hexapoda</taxon>
        <taxon>Insecta</taxon>
        <taxon>Pterygota</taxon>
        <taxon>Neoptera</taxon>
        <taxon>Endopterygota</taxon>
        <taxon>Diptera</taxon>
        <taxon>Brachycera</taxon>
        <taxon>Muscomorpha</taxon>
        <taxon>Hippoboscoidea</taxon>
        <taxon>Glossinidae</taxon>
        <taxon>Glossina</taxon>
    </lineage>
</organism>
<keyword evidence="2" id="KW-1185">Reference proteome</keyword>
<accession>A0A1A9X4Z4</accession>
<protein>
    <submittedName>
        <fullName evidence="1">Uncharacterized protein</fullName>
    </submittedName>
</protein>
<dbReference type="VEuPathDB" id="VectorBase:GBRI044436"/>
<dbReference type="EnsemblMetazoa" id="GBRI044436-RA">
    <property type="protein sequence ID" value="GBRI044436-PA"/>
    <property type="gene ID" value="GBRI044436"/>
</dbReference>
<evidence type="ECO:0000313" key="1">
    <source>
        <dbReference type="EnsemblMetazoa" id="GBRI044436-PA"/>
    </source>
</evidence>
<reference evidence="1" key="2">
    <citation type="submission" date="2020-05" db="UniProtKB">
        <authorList>
            <consortium name="EnsemblMetazoa"/>
        </authorList>
    </citation>
    <scope>IDENTIFICATION</scope>
    <source>
        <strain evidence="1">IAEA</strain>
    </source>
</reference>
<sequence length="134" mass="15768">MFFDADHYPSNLDVTRLARTILYKVFPSPRRDLPHFCASTEQMLIRSREDDVKRAGALLDYFGTPQRSPLETNLFAIDNERNKNSSLIMYHLCYCLSTGQHRWSCLYKNYKRAYQRYNQAAYAALWNLMSVLPT</sequence>
<name>A0A1A9X4Z4_9MUSC</name>
<evidence type="ECO:0000313" key="2">
    <source>
        <dbReference type="Proteomes" id="UP000091820"/>
    </source>
</evidence>
<reference evidence="2" key="1">
    <citation type="submission" date="2014-03" db="EMBL/GenBank/DDBJ databases">
        <authorList>
            <person name="Aksoy S."/>
            <person name="Warren W."/>
            <person name="Wilson R.K."/>
        </authorList>
    </citation>
    <scope>NUCLEOTIDE SEQUENCE [LARGE SCALE GENOMIC DNA]</scope>
    <source>
        <strain evidence="2">IAEA</strain>
    </source>
</reference>
<proteinExistence type="predicted"/>